<organism evidence="1 2">
    <name type="scientific">Terrabacter lapilli</name>
    <dbReference type="NCBI Taxonomy" id="436231"/>
    <lineage>
        <taxon>Bacteria</taxon>
        <taxon>Bacillati</taxon>
        <taxon>Actinomycetota</taxon>
        <taxon>Actinomycetes</taxon>
        <taxon>Micrococcales</taxon>
        <taxon>Intrasporangiaceae</taxon>
        <taxon>Terrabacter</taxon>
    </lineage>
</organism>
<dbReference type="Proteomes" id="UP001500013">
    <property type="component" value="Unassembled WGS sequence"/>
</dbReference>
<sequence>MTSTDTTPVVADVSGPIDFVLLEFPQDRLTGAAGNALMDLVERGLIRLFDLMVISKDADGGVDVLEVTDPTSPAGGFAYFHGARSGLLGDDDVAEAAAAMSPGTVAALIVYENTWAAPFVAAARDSGGELIASARIPATEVMAALENLDPNS</sequence>
<proteinExistence type="predicted"/>
<evidence type="ECO:0000313" key="2">
    <source>
        <dbReference type="Proteomes" id="UP001500013"/>
    </source>
</evidence>
<accession>A0ABP5DHM4</accession>
<name>A0ABP5DHM4_9MICO</name>
<dbReference type="InterPro" id="IPR046288">
    <property type="entry name" value="DUF6325"/>
</dbReference>
<dbReference type="EMBL" id="BAAAPU010000007">
    <property type="protein sequence ID" value="GAA1978529.1"/>
    <property type="molecule type" value="Genomic_DNA"/>
</dbReference>
<keyword evidence="2" id="KW-1185">Reference proteome</keyword>
<evidence type="ECO:0000313" key="1">
    <source>
        <dbReference type="EMBL" id="GAA1978529.1"/>
    </source>
</evidence>
<reference evidence="2" key="1">
    <citation type="journal article" date="2019" name="Int. J. Syst. Evol. Microbiol.">
        <title>The Global Catalogue of Microorganisms (GCM) 10K type strain sequencing project: providing services to taxonomists for standard genome sequencing and annotation.</title>
        <authorList>
            <consortium name="The Broad Institute Genomics Platform"/>
            <consortium name="The Broad Institute Genome Sequencing Center for Infectious Disease"/>
            <person name="Wu L."/>
            <person name="Ma J."/>
        </authorList>
    </citation>
    <scope>NUCLEOTIDE SEQUENCE [LARGE SCALE GENOMIC DNA]</scope>
    <source>
        <strain evidence="2">JCM 15628</strain>
    </source>
</reference>
<gene>
    <name evidence="1" type="ORF">GCM10009817_18770</name>
</gene>
<evidence type="ECO:0008006" key="3">
    <source>
        <dbReference type="Google" id="ProtNLM"/>
    </source>
</evidence>
<dbReference type="Pfam" id="PF19850">
    <property type="entry name" value="DUF6325"/>
    <property type="match status" value="1"/>
</dbReference>
<dbReference type="RefSeq" id="WP_344061016.1">
    <property type="nucleotide sequence ID" value="NZ_BAAAPU010000007.1"/>
</dbReference>
<protein>
    <recommendedName>
        <fullName evidence="3">DUF1269 domain-containing protein</fullName>
    </recommendedName>
</protein>
<comment type="caution">
    <text evidence="1">The sequence shown here is derived from an EMBL/GenBank/DDBJ whole genome shotgun (WGS) entry which is preliminary data.</text>
</comment>